<dbReference type="Gene3D" id="3.90.190.10">
    <property type="entry name" value="Protein tyrosine phosphatase superfamily"/>
    <property type="match status" value="1"/>
</dbReference>
<reference evidence="2" key="1">
    <citation type="submission" date="2020-06" db="EMBL/GenBank/DDBJ databases">
        <title>Draft genome of Bugula neritina, a colonial animal packing powerful symbionts and potential medicines.</title>
        <authorList>
            <person name="Rayko M."/>
        </authorList>
    </citation>
    <scope>NUCLEOTIDE SEQUENCE [LARGE SCALE GENOMIC DNA]</scope>
    <source>
        <strain evidence="2">Kwan_BN1</strain>
    </source>
</reference>
<organism evidence="2 3">
    <name type="scientific">Bugula neritina</name>
    <name type="common">Brown bryozoan</name>
    <name type="synonym">Sertularia neritina</name>
    <dbReference type="NCBI Taxonomy" id="10212"/>
    <lineage>
        <taxon>Eukaryota</taxon>
        <taxon>Metazoa</taxon>
        <taxon>Spiralia</taxon>
        <taxon>Lophotrochozoa</taxon>
        <taxon>Bryozoa</taxon>
        <taxon>Gymnolaemata</taxon>
        <taxon>Cheilostomatida</taxon>
        <taxon>Flustrina</taxon>
        <taxon>Buguloidea</taxon>
        <taxon>Bugulidae</taxon>
        <taxon>Bugula</taxon>
    </lineage>
</organism>
<dbReference type="AlphaFoldDB" id="A0A7J7KTW4"/>
<dbReference type="PANTHER" id="PTHR45682">
    <property type="entry name" value="AGAP008228-PA"/>
    <property type="match status" value="1"/>
</dbReference>
<feature type="domain" description="Tyrosine-protein phosphatase" evidence="1">
    <location>
        <begin position="1"/>
        <end position="106"/>
    </location>
</feature>
<gene>
    <name evidence="2" type="ORF">EB796_000154</name>
</gene>
<dbReference type="InterPro" id="IPR000340">
    <property type="entry name" value="Dual-sp_phosphatase_cat-dom"/>
</dbReference>
<dbReference type="SUPFAM" id="SSF52799">
    <property type="entry name" value="(Phosphotyrosine protein) phosphatases II"/>
    <property type="match status" value="1"/>
</dbReference>
<dbReference type="GO" id="GO:0033549">
    <property type="term" value="F:MAP kinase phosphatase activity"/>
    <property type="evidence" value="ECO:0007669"/>
    <property type="project" value="TreeGrafter"/>
</dbReference>
<keyword evidence="3" id="KW-1185">Reference proteome</keyword>
<accession>A0A7J7KTW4</accession>
<dbReference type="EMBL" id="VXIV02000030">
    <property type="protein sequence ID" value="KAF6041525.1"/>
    <property type="molecule type" value="Genomic_DNA"/>
</dbReference>
<dbReference type="Pfam" id="PF00782">
    <property type="entry name" value="DSPc"/>
    <property type="match status" value="1"/>
</dbReference>
<proteinExistence type="predicted"/>
<dbReference type="GO" id="GO:0008138">
    <property type="term" value="F:protein tyrosine/serine/threonine phosphatase activity"/>
    <property type="evidence" value="ECO:0007669"/>
    <property type="project" value="InterPro"/>
</dbReference>
<dbReference type="GO" id="GO:0005737">
    <property type="term" value="C:cytoplasm"/>
    <property type="evidence" value="ECO:0007669"/>
    <property type="project" value="TreeGrafter"/>
</dbReference>
<evidence type="ECO:0000259" key="1">
    <source>
        <dbReference type="SMART" id="SM00195"/>
    </source>
</evidence>
<name>A0A7J7KTW4_BUGNE</name>
<protein>
    <recommendedName>
        <fullName evidence="1">Tyrosine-protein phosphatase domain-containing protein</fullName>
    </recommendedName>
</protein>
<evidence type="ECO:0000313" key="3">
    <source>
        <dbReference type="Proteomes" id="UP000593567"/>
    </source>
</evidence>
<dbReference type="InterPro" id="IPR020422">
    <property type="entry name" value="TYR_PHOSPHATASE_DUAL_dom"/>
</dbReference>
<dbReference type="Proteomes" id="UP000593567">
    <property type="component" value="Unassembled WGS sequence"/>
</dbReference>
<dbReference type="PANTHER" id="PTHR45682:SF1">
    <property type="entry name" value="DUAL SPECIFICITY PROTEIN PHOSPHATASE 3"/>
    <property type="match status" value="1"/>
</dbReference>
<dbReference type="GO" id="GO:0043409">
    <property type="term" value="P:negative regulation of MAPK cascade"/>
    <property type="evidence" value="ECO:0007669"/>
    <property type="project" value="TreeGrafter"/>
</dbReference>
<evidence type="ECO:0000313" key="2">
    <source>
        <dbReference type="EMBL" id="KAF6041525.1"/>
    </source>
</evidence>
<dbReference type="SMART" id="SM00195">
    <property type="entry name" value="DSPc"/>
    <property type="match status" value="1"/>
</dbReference>
<dbReference type="InterPro" id="IPR020405">
    <property type="entry name" value="Atypical_DUSP_subfamA"/>
</dbReference>
<comment type="caution">
    <text evidence="2">The sequence shown here is derived from an EMBL/GenBank/DDBJ whole genome shotgun (WGS) entry which is preliminary data.</text>
</comment>
<dbReference type="OrthoDB" id="426001at2759"/>
<sequence length="121" mass="13562">MPSSLGSKHPKPWMEENKSVSVSDLEQILGGEDGIMEMPSRAMDEVYSGIYIGEQSGASRSATVVLAYLMVKENKSVTEATRIVREKREICPNRGFLRQLCDLQERIDSGDLKKEKTCSMF</sequence>
<dbReference type="InterPro" id="IPR029021">
    <property type="entry name" value="Prot-tyrosine_phosphatase-like"/>
</dbReference>